<keyword evidence="3" id="KW-1185">Reference proteome</keyword>
<dbReference type="Pfam" id="PF00583">
    <property type="entry name" value="Acetyltransf_1"/>
    <property type="match status" value="1"/>
</dbReference>
<sequence>MNITLEQPAHAAAIEHLLDSSFGPKRHTKTVYRLRKNVAPVADLCFVAMETDEAGNEVLLGTIRYWPVLLGGSVQALMLGPIAIDPAHRSAGLGGKLIRHSLAAAKALGHRIVILVGDAPYYVRFGFQRELVAGLSLPGPVDPSRFQGLELVEGALSGVTGMVGRAKPVKLRTAAAVTTAAPAAPVAPHIAAKVTTLPLFAALTQGADLDMPVSRRRLRRAAR</sequence>
<evidence type="ECO:0000313" key="3">
    <source>
        <dbReference type="Proteomes" id="UP000216998"/>
    </source>
</evidence>
<dbReference type="EMBL" id="NOXU01000019">
    <property type="protein sequence ID" value="OYQ36982.1"/>
    <property type="molecule type" value="Genomic_DNA"/>
</dbReference>
<evidence type="ECO:0000259" key="1">
    <source>
        <dbReference type="PROSITE" id="PS51186"/>
    </source>
</evidence>
<dbReference type="Gene3D" id="3.40.630.30">
    <property type="match status" value="1"/>
</dbReference>
<dbReference type="PROSITE" id="PS51186">
    <property type="entry name" value="GNAT"/>
    <property type="match status" value="1"/>
</dbReference>
<comment type="caution">
    <text evidence="2">The sequence shown here is derived from an EMBL/GenBank/DDBJ whole genome shotgun (WGS) entry which is preliminary data.</text>
</comment>
<organism evidence="2 3">
    <name type="scientific">Niveispirillum lacus</name>
    <dbReference type="NCBI Taxonomy" id="1981099"/>
    <lineage>
        <taxon>Bacteria</taxon>
        <taxon>Pseudomonadati</taxon>
        <taxon>Pseudomonadota</taxon>
        <taxon>Alphaproteobacteria</taxon>
        <taxon>Rhodospirillales</taxon>
        <taxon>Azospirillaceae</taxon>
        <taxon>Niveispirillum</taxon>
    </lineage>
</organism>
<dbReference type="SUPFAM" id="SSF55729">
    <property type="entry name" value="Acyl-CoA N-acyltransferases (Nat)"/>
    <property type="match status" value="1"/>
</dbReference>
<evidence type="ECO:0000313" key="2">
    <source>
        <dbReference type="EMBL" id="OYQ36982.1"/>
    </source>
</evidence>
<dbReference type="GO" id="GO:0016747">
    <property type="term" value="F:acyltransferase activity, transferring groups other than amino-acyl groups"/>
    <property type="evidence" value="ECO:0007669"/>
    <property type="project" value="InterPro"/>
</dbReference>
<accession>A0A255Z6D2</accession>
<dbReference type="InterPro" id="IPR000182">
    <property type="entry name" value="GNAT_dom"/>
</dbReference>
<proteinExistence type="predicted"/>
<dbReference type="RefSeq" id="WP_094453626.1">
    <property type="nucleotide sequence ID" value="NZ_NOXU01000019.1"/>
</dbReference>
<protein>
    <recommendedName>
        <fullName evidence="1">N-acetyltransferase domain-containing protein</fullName>
    </recommendedName>
</protein>
<name>A0A255Z6D2_9PROT</name>
<dbReference type="Proteomes" id="UP000216998">
    <property type="component" value="Unassembled WGS sequence"/>
</dbReference>
<dbReference type="OrthoDB" id="9815099at2"/>
<gene>
    <name evidence="2" type="ORF">CHU95_03070</name>
</gene>
<dbReference type="CDD" id="cd04301">
    <property type="entry name" value="NAT_SF"/>
    <property type="match status" value="1"/>
</dbReference>
<reference evidence="2 3" key="1">
    <citation type="submission" date="2017-07" db="EMBL/GenBank/DDBJ databases">
        <title>Niveispirillum cyanobacteriorum sp. nov., isolated from cyanobacterial aggregates in a eutrophic lake.</title>
        <authorList>
            <person name="Cai H."/>
        </authorList>
    </citation>
    <scope>NUCLEOTIDE SEQUENCE [LARGE SCALE GENOMIC DNA]</scope>
    <source>
        <strain evidence="3">TH1-14</strain>
    </source>
</reference>
<dbReference type="InterPro" id="IPR016181">
    <property type="entry name" value="Acyl_CoA_acyltransferase"/>
</dbReference>
<dbReference type="AlphaFoldDB" id="A0A255Z6D2"/>
<feature type="domain" description="N-acetyltransferase" evidence="1">
    <location>
        <begin position="1"/>
        <end position="148"/>
    </location>
</feature>